<evidence type="ECO:0000256" key="3">
    <source>
        <dbReference type="ARBA" id="ARBA00004961"/>
    </source>
</evidence>
<dbReference type="EC" id="3.1.1.31" evidence="5 7"/>
<evidence type="ECO:0000256" key="2">
    <source>
        <dbReference type="ARBA" id="ARBA00002681"/>
    </source>
</evidence>
<dbReference type="Proteomes" id="UP001500427">
    <property type="component" value="Unassembled WGS sequence"/>
</dbReference>
<dbReference type="RefSeq" id="WP_345505505.1">
    <property type="nucleotide sequence ID" value="NZ_BAABIW010000001.1"/>
</dbReference>
<comment type="function">
    <text evidence="2 7">Hydrolysis of 6-phosphogluconolactone to 6-phosphogluconate.</text>
</comment>
<evidence type="ECO:0000256" key="4">
    <source>
        <dbReference type="ARBA" id="ARBA00010662"/>
    </source>
</evidence>
<dbReference type="PANTHER" id="PTHR11054">
    <property type="entry name" value="6-PHOSPHOGLUCONOLACTONASE"/>
    <property type="match status" value="1"/>
</dbReference>
<name>A0ABP9J233_9MICO</name>
<dbReference type="PANTHER" id="PTHR11054:SF0">
    <property type="entry name" value="6-PHOSPHOGLUCONOLACTONASE"/>
    <property type="match status" value="1"/>
</dbReference>
<dbReference type="InterPro" id="IPR005900">
    <property type="entry name" value="6-phosphogluconolactonase_DevB"/>
</dbReference>
<protein>
    <recommendedName>
        <fullName evidence="6 7">6-phosphogluconolactonase</fullName>
        <shortName evidence="7">6PGL</shortName>
        <ecNumber evidence="5 7">3.1.1.31</ecNumber>
    </recommendedName>
</protein>
<comment type="pathway">
    <text evidence="3 7">Carbohydrate degradation; pentose phosphate pathway; D-ribulose 5-phosphate from D-glucose 6-phosphate (oxidative stage): step 2/3.</text>
</comment>
<dbReference type="SUPFAM" id="SSF100950">
    <property type="entry name" value="NagB/RpiA/CoA transferase-like"/>
    <property type="match status" value="1"/>
</dbReference>
<accession>A0ABP9J233</accession>
<dbReference type="InterPro" id="IPR037171">
    <property type="entry name" value="NagB/RpiA_transferase-like"/>
</dbReference>
<comment type="similarity">
    <text evidence="4 7">Belongs to the glucosamine/galactosamine-6-phosphate isomerase family. 6-phosphogluconolactonase subfamily.</text>
</comment>
<reference evidence="10" key="1">
    <citation type="journal article" date="2019" name="Int. J. Syst. Evol. Microbiol.">
        <title>The Global Catalogue of Microorganisms (GCM) 10K type strain sequencing project: providing services to taxonomists for standard genome sequencing and annotation.</title>
        <authorList>
            <consortium name="The Broad Institute Genomics Platform"/>
            <consortium name="The Broad Institute Genome Sequencing Center for Infectious Disease"/>
            <person name="Wu L."/>
            <person name="Ma J."/>
        </authorList>
    </citation>
    <scope>NUCLEOTIDE SEQUENCE [LARGE SCALE GENOMIC DNA]</scope>
    <source>
        <strain evidence="10">JCM 17687</strain>
    </source>
</reference>
<evidence type="ECO:0000313" key="10">
    <source>
        <dbReference type="Proteomes" id="UP001500427"/>
    </source>
</evidence>
<dbReference type="Pfam" id="PF01182">
    <property type="entry name" value="Glucosamine_iso"/>
    <property type="match status" value="1"/>
</dbReference>
<dbReference type="Gene3D" id="3.40.50.1360">
    <property type="match status" value="1"/>
</dbReference>
<proteinExistence type="inferred from homology"/>
<evidence type="ECO:0000256" key="1">
    <source>
        <dbReference type="ARBA" id="ARBA00000832"/>
    </source>
</evidence>
<evidence type="ECO:0000256" key="7">
    <source>
        <dbReference type="RuleBase" id="RU365095"/>
    </source>
</evidence>
<dbReference type="InterPro" id="IPR039104">
    <property type="entry name" value="6PGL"/>
</dbReference>
<sequence length="247" mass="26198">MTAEPQVLVHADKQALADAAAARLVAALQEAQSRSPEAQVALTGGSMGSAIIASVVRLPERTAVDWQRVRVWWGDERYLPAGDPDRNDTQNDEAGLLELGLDPAKVHRVAGPDTSGSAEESAEAYARSIREHGQGGWDVVLFGVGPDGHVASLFPHHPAQRVTDAIAVAVHDSPKPPPDRVSLTFECFERSRQVWFLVSGADKAEAVAAAQAPGADRWEVPAAGPRGSEATLWLLDEPAASGLGDER</sequence>
<evidence type="ECO:0000256" key="5">
    <source>
        <dbReference type="ARBA" id="ARBA00013198"/>
    </source>
</evidence>
<dbReference type="EMBL" id="BAABIW010000001">
    <property type="protein sequence ID" value="GAA5016197.1"/>
    <property type="molecule type" value="Genomic_DNA"/>
</dbReference>
<evidence type="ECO:0000313" key="9">
    <source>
        <dbReference type="EMBL" id="GAA5016197.1"/>
    </source>
</evidence>
<comment type="caution">
    <text evidence="9">The sequence shown here is derived from an EMBL/GenBank/DDBJ whole genome shotgun (WGS) entry which is preliminary data.</text>
</comment>
<dbReference type="NCBIfam" id="TIGR01198">
    <property type="entry name" value="pgl"/>
    <property type="match status" value="1"/>
</dbReference>
<dbReference type="InterPro" id="IPR006148">
    <property type="entry name" value="Glc/Gal-6P_isomerase"/>
</dbReference>
<organism evidence="9 10">
    <name type="scientific">Terrabacter aeriphilus</name>
    <dbReference type="NCBI Taxonomy" id="515662"/>
    <lineage>
        <taxon>Bacteria</taxon>
        <taxon>Bacillati</taxon>
        <taxon>Actinomycetota</taxon>
        <taxon>Actinomycetes</taxon>
        <taxon>Micrococcales</taxon>
        <taxon>Intrasporangiaceae</taxon>
        <taxon>Terrabacter</taxon>
    </lineage>
</organism>
<comment type="catalytic activity">
    <reaction evidence="1 7">
        <text>6-phospho-D-glucono-1,5-lactone + H2O = 6-phospho-D-gluconate + H(+)</text>
        <dbReference type="Rhea" id="RHEA:12556"/>
        <dbReference type="ChEBI" id="CHEBI:15377"/>
        <dbReference type="ChEBI" id="CHEBI:15378"/>
        <dbReference type="ChEBI" id="CHEBI:57955"/>
        <dbReference type="ChEBI" id="CHEBI:58759"/>
        <dbReference type="EC" id="3.1.1.31"/>
    </reaction>
</comment>
<evidence type="ECO:0000256" key="6">
    <source>
        <dbReference type="ARBA" id="ARBA00020337"/>
    </source>
</evidence>
<keyword evidence="10" id="KW-1185">Reference proteome</keyword>
<keyword evidence="7" id="KW-0378">Hydrolase</keyword>
<evidence type="ECO:0000259" key="8">
    <source>
        <dbReference type="Pfam" id="PF01182"/>
    </source>
</evidence>
<feature type="domain" description="Glucosamine/galactosamine-6-phosphate isomerase" evidence="8">
    <location>
        <begin position="12"/>
        <end position="233"/>
    </location>
</feature>
<dbReference type="CDD" id="cd01400">
    <property type="entry name" value="6PGL"/>
    <property type="match status" value="1"/>
</dbReference>
<gene>
    <name evidence="7 9" type="primary">pgl</name>
    <name evidence="9" type="ORF">GCM10023258_01540</name>
</gene>